<dbReference type="AlphaFoldDB" id="A0A9D3PN44"/>
<dbReference type="InterPro" id="IPR058156">
    <property type="entry name" value="Znf-C2H2_ZNF451"/>
</dbReference>
<dbReference type="PROSITE" id="PS50157">
    <property type="entry name" value="ZINC_FINGER_C2H2_2"/>
    <property type="match status" value="2"/>
</dbReference>
<dbReference type="OrthoDB" id="6091938at2759"/>
<dbReference type="Proteomes" id="UP001046870">
    <property type="component" value="Chromosome 16"/>
</dbReference>
<feature type="domain" description="C2H2-type" evidence="3">
    <location>
        <begin position="601"/>
        <end position="629"/>
    </location>
</feature>
<dbReference type="InterPro" id="IPR003903">
    <property type="entry name" value="UIM_dom"/>
</dbReference>
<evidence type="ECO:0000256" key="2">
    <source>
        <dbReference type="SAM" id="MobiDB-lite"/>
    </source>
</evidence>
<feature type="domain" description="C2H2-type" evidence="3">
    <location>
        <begin position="149"/>
        <end position="180"/>
    </location>
</feature>
<name>A0A9D3PN44_MEGAT</name>
<feature type="region of interest" description="Disordered" evidence="2">
    <location>
        <begin position="397"/>
        <end position="429"/>
    </location>
</feature>
<keyword evidence="1" id="KW-0479">Metal-binding</keyword>
<evidence type="ECO:0000313" key="5">
    <source>
        <dbReference type="Proteomes" id="UP001046870"/>
    </source>
</evidence>
<dbReference type="Pfam" id="PF23101">
    <property type="entry name" value="Zf-C2H2_ZNF451_1st"/>
    <property type="match status" value="1"/>
</dbReference>
<gene>
    <name evidence="4" type="ORF">MATL_G00188580</name>
</gene>
<comment type="caution">
    <text evidence="4">The sequence shown here is derived from an EMBL/GenBank/DDBJ whole genome shotgun (WGS) entry which is preliminary data.</text>
</comment>
<dbReference type="InterPro" id="IPR013087">
    <property type="entry name" value="Znf_C2H2_type"/>
</dbReference>
<feature type="compositionally biased region" description="Low complexity" evidence="2">
    <location>
        <begin position="551"/>
        <end position="563"/>
    </location>
</feature>
<keyword evidence="1" id="KW-0862">Zinc</keyword>
<evidence type="ECO:0000313" key="4">
    <source>
        <dbReference type="EMBL" id="KAG7462799.1"/>
    </source>
</evidence>
<evidence type="ECO:0000259" key="3">
    <source>
        <dbReference type="PROSITE" id="PS50157"/>
    </source>
</evidence>
<protein>
    <recommendedName>
        <fullName evidence="3">C2H2-type domain-containing protein</fullName>
    </recommendedName>
</protein>
<dbReference type="SMART" id="SM00355">
    <property type="entry name" value="ZnF_C2H2"/>
    <property type="match status" value="12"/>
</dbReference>
<dbReference type="InterPro" id="IPR058950">
    <property type="entry name" value="Zf-C2H2_ZNF451_5th"/>
</dbReference>
<dbReference type="Pfam" id="PF23108">
    <property type="entry name" value="Zf-C2H2_ZNF451"/>
    <property type="match status" value="1"/>
</dbReference>
<accession>A0A9D3PN44</accession>
<evidence type="ECO:0000256" key="1">
    <source>
        <dbReference type="PROSITE-ProRule" id="PRU00042"/>
    </source>
</evidence>
<dbReference type="InterPro" id="IPR058949">
    <property type="entry name" value="Zf-C2H2_ZNF451_1st"/>
</dbReference>
<proteinExistence type="predicted"/>
<keyword evidence="5" id="KW-1185">Reference proteome</keyword>
<sequence>MMASSAAADEAEDEVEFVSEGPLRPVLEYIDLLSDGEDGDTPVTESIEDQVDRQKAKVASTLDRLARQVAVEKKERAEKCKAFKEKMVTQQAHGRQELAFSRSNGESRDAKHCVDMWLKMPGLRPGVLHTGYRRGRRSAPCPTSQSSTHACPVVNCGRVYDSVLLLEGHLKRFDHSPCDPTILLKGGLSESYACVACSERFDTKESWEGHLRSKVSSAKAEGHVSTQTCQLIQCFACPSCYLLFSIRDQCLQHMSAKNHFSQALKLSETKTIASPIPIPRYAKNRLIALCKDVPFCVRCTACRKVLSSHMEARAHFSVHCRQGGAIAEADQTVAQVMSQLRAVGHCSQCTRLFFQDGQVERHKQKTQHEVELFTTMEQSVLHYCNYYDTLHTQQKAVKLGSKRPSPQTPSQKRDPEKDGSVGSPAKKQRHQTERVAWVCECGLEFPEEAPAHKHLLAANQIFHKCGVCGKEMGEASIARLHMSRFHGGAHLSNFLFWCRRCKVDMPRQEDILSHVGDAHHGHTFYREQEVTEEERRSASTSASHVKHSAKAKASQSAPAAQTSRTKRTERWLCRMCEDLFDSEAAVREHCGDVGSHSFQRFLCGQCGQKFFKEATLRRHCEREHRGRADLRYFCGLCDSMQQDTEEEFLLHYQSLHSRDYYRMEEEEDQESQGDTPGPSVKDPCPCMATEKDKAQRKTVFTQCMKRLASSGQCSYVCSPCNLRTPYYIQMKAHMQHEHTSVDKRFEVTCGSCPMSCSDVPTFHTHYHSQHCPLEPCVHLRGKGEEVKDTTYIPKVVKAEEISPQTNAVEYEEVKHAIALSSEDTQRNTEGDKDEYDDDLKRALALSVEETRKQTELDRDMEEAIKRSLEDF</sequence>
<dbReference type="EMBL" id="JAFDVH010000016">
    <property type="protein sequence ID" value="KAG7462799.1"/>
    <property type="molecule type" value="Genomic_DNA"/>
</dbReference>
<dbReference type="Pfam" id="PF23103">
    <property type="entry name" value="Zf-C2H2_ZNF451_5th"/>
    <property type="match status" value="1"/>
</dbReference>
<keyword evidence="1" id="KW-0863">Zinc-finger</keyword>
<dbReference type="GO" id="GO:0008270">
    <property type="term" value="F:zinc ion binding"/>
    <property type="evidence" value="ECO:0007669"/>
    <property type="project" value="UniProtKB-KW"/>
</dbReference>
<feature type="region of interest" description="Disordered" evidence="2">
    <location>
        <begin position="523"/>
        <end position="563"/>
    </location>
</feature>
<dbReference type="PROSITE" id="PS00028">
    <property type="entry name" value="ZINC_FINGER_C2H2_1"/>
    <property type="match status" value="7"/>
</dbReference>
<dbReference type="PROSITE" id="PS50330">
    <property type="entry name" value="UIM"/>
    <property type="match status" value="1"/>
</dbReference>
<feature type="compositionally biased region" description="Basic and acidic residues" evidence="2">
    <location>
        <begin position="523"/>
        <end position="537"/>
    </location>
</feature>
<dbReference type="Gene3D" id="3.30.160.60">
    <property type="entry name" value="Classic Zinc Finger"/>
    <property type="match status" value="1"/>
</dbReference>
<organism evidence="4 5">
    <name type="scientific">Megalops atlanticus</name>
    <name type="common">Tarpon</name>
    <name type="synonym">Clupea gigantea</name>
    <dbReference type="NCBI Taxonomy" id="7932"/>
    <lineage>
        <taxon>Eukaryota</taxon>
        <taxon>Metazoa</taxon>
        <taxon>Chordata</taxon>
        <taxon>Craniata</taxon>
        <taxon>Vertebrata</taxon>
        <taxon>Euteleostomi</taxon>
        <taxon>Actinopterygii</taxon>
        <taxon>Neopterygii</taxon>
        <taxon>Teleostei</taxon>
        <taxon>Elopiformes</taxon>
        <taxon>Megalopidae</taxon>
        <taxon>Megalops</taxon>
    </lineage>
</organism>
<reference evidence="4" key="1">
    <citation type="submission" date="2021-01" db="EMBL/GenBank/DDBJ databases">
        <authorList>
            <person name="Zahm M."/>
            <person name="Roques C."/>
            <person name="Cabau C."/>
            <person name="Klopp C."/>
            <person name="Donnadieu C."/>
            <person name="Jouanno E."/>
            <person name="Lampietro C."/>
            <person name="Louis A."/>
            <person name="Herpin A."/>
            <person name="Echchiki A."/>
            <person name="Berthelot C."/>
            <person name="Parey E."/>
            <person name="Roest-Crollius H."/>
            <person name="Braasch I."/>
            <person name="Postlethwait J."/>
            <person name="Bobe J."/>
            <person name="Montfort J."/>
            <person name="Bouchez O."/>
            <person name="Begum T."/>
            <person name="Mejri S."/>
            <person name="Adams A."/>
            <person name="Chen W.-J."/>
            <person name="Guiguen Y."/>
        </authorList>
    </citation>
    <scope>NUCLEOTIDE SEQUENCE</scope>
    <source>
        <strain evidence="4">YG-15Mar2019-1</strain>
        <tissue evidence="4">Brain</tissue>
    </source>
</reference>